<dbReference type="InterPro" id="IPR000531">
    <property type="entry name" value="Beta-barrel_TonB"/>
</dbReference>
<feature type="domain" description="TonB-dependent receptor plug" evidence="11">
    <location>
        <begin position="52"/>
        <end position="162"/>
    </location>
</feature>
<dbReference type="EMBL" id="UOEJ01000056">
    <property type="protein sequence ID" value="VAV94046.1"/>
    <property type="molecule type" value="Genomic_DNA"/>
</dbReference>
<dbReference type="GO" id="GO:0009279">
    <property type="term" value="C:cell outer membrane"/>
    <property type="evidence" value="ECO:0007669"/>
    <property type="project" value="UniProtKB-SubCell"/>
</dbReference>
<accession>A0A3B0RZP5</accession>
<proteinExistence type="predicted"/>
<evidence type="ECO:0000259" key="11">
    <source>
        <dbReference type="Pfam" id="PF07715"/>
    </source>
</evidence>
<evidence type="ECO:0000256" key="4">
    <source>
        <dbReference type="ARBA" id="ARBA00022692"/>
    </source>
</evidence>
<dbReference type="Gene3D" id="2.40.170.20">
    <property type="entry name" value="TonB-dependent receptor, beta-barrel domain"/>
    <property type="match status" value="1"/>
</dbReference>
<gene>
    <name evidence="12" type="ORF">MNBD_ALPHA01-238</name>
</gene>
<dbReference type="AlphaFoldDB" id="A0A3B0RZP5"/>
<keyword evidence="12" id="KW-0675">Receptor</keyword>
<dbReference type="PROSITE" id="PS52016">
    <property type="entry name" value="TONB_DEPENDENT_REC_3"/>
    <property type="match status" value="1"/>
</dbReference>
<evidence type="ECO:0000256" key="9">
    <source>
        <dbReference type="ARBA" id="ARBA00023237"/>
    </source>
</evidence>
<keyword evidence="6" id="KW-0406">Ion transport</keyword>
<keyword evidence="9" id="KW-0998">Cell outer membrane</keyword>
<keyword evidence="8" id="KW-0472">Membrane</keyword>
<dbReference type="SUPFAM" id="SSF56935">
    <property type="entry name" value="Porins"/>
    <property type="match status" value="1"/>
</dbReference>
<keyword evidence="4" id="KW-0812">Transmembrane</keyword>
<dbReference type="InterPro" id="IPR012910">
    <property type="entry name" value="Plug_dom"/>
</dbReference>
<sequence length="750" mass="82533">MNKASLKITSMTALLPLMIGANSAVAEETEKTSFMALEEIVVTARKREEGLQNTPISITAVSSEGLEKRQIISMDQVSNITPNLTINTSSAFSGSSQTPAVFLRGIGQTDFTLNTDPGVGIYVDGVYISRSVGALLDLVDVERVEILRGPQGTLFGRNTIGGSISITSNKPADEFSGNAKVTIGSDNWLILSGNISLPISDKLKAKVTIQNQDRDGYVTRTADGVKLGDDNSTSFRGALLWTPTDRLSFYLVADYTTARENGAPLSLTEVNEAAPFAAIHNIFVAPGLVPTMGNGAFYNDQYITGNLYETAGTEPVFSDLDVWGLMLTAEYQGDMFDVKSITSYRNLDSEFSRDGDGSPLRINATANIFTYDQFSQEVQFLGRGLDDRMNWILGLYYFEESGNDNNTVDFGYVNFRSGGAVKNKSYAAFFQTTYDVTDKLSVTGGLRYTDETRKFTPVTFILEQRVPLPSPPFPPFLNFTNGQLLVPEGQVETGVGKWTPMINLAYQWTEGLMTYGTFSQGFKSGGFTQRIFPALAAVPSFNPETVNVYEAGFKYSGLEGRMRLNGSAYYTDYANLQVTVQIGVAPTTQNAAEAEIKGFELEMQLIPVDRMQVDFGIGYIDAKYTALDNQVVGISLNSELPGTSEWTLNGAVSYVFDMGNSGTITPRLDWSYRSEFFFDANNTMKEDGYHLLNASMMYDYDDNWRVTFFVKNLTNKTYLTHGESILDPAGFALVTPSRKREWGITLSTSF</sequence>
<feature type="domain" description="TonB-dependent receptor-like beta-barrel" evidence="10">
    <location>
        <begin position="294"/>
        <end position="713"/>
    </location>
</feature>
<dbReference type="PANTHER" id="PTHR32552:SF81">
    <property type="entry name" value="TONB-DEPENDENT OUTER MEMBRANE RECEPTOR"/>
    <property type="match status" value="1"/>
</dbReference>
<dbReference type="InterPro" id="IPR036942">
    <property type="entry name" value="Beta-barrel_TonB_sf"/>
</dbReference>
<organism evidence="12">
    <name type="scientific">hydrothermal vent metagenome</name>
    <dbReference type="NCBI Taxonomy" id="652676"/>
    <lineage>
        <taxon>unclassified sequences</taxon>
        <taxon>metagenomes</taxon>
        <taxon>ecological metagenomes</taxon>
    </lineage>
</organism>
<evidence type="ECO:0000256" key="5">
    <source>
        <dbReference type="ARBA" id="ARBA00023004"/>
    </source>
</evidence>
<keyword evidence="5" id="KW-0408">Iron</keyword>
<evidence type="ECO:0000256" key="1">
    <source>
        <dbReference type="ARBA" id="ARBA00004571"/>
    </source>
</evidence>
<evidence type="ECO:0000256" key="3">
    <source>
        <dbReference type="ARBA" id="ARBA00022496"/>
    </source>
</evidence>
<keyword evidence="7" id="KW-0798">TonB box</keyword>
<evidence type="ECO:0000256" key="2">
    <source>
        <dbReference type="ARBA" id="ARBA00022448"/>
    </source>
</evidence>
<protein>
    <submittedName>
        <fullName evidence="12">TonB-dependent receptor</fullName>
    </submittedName>
</protein>
<dbReference type="Pfam" id="PF07715">
    <property type="entry name" value="Plug"/>
    <property type="match status" value="1"/>
</dbReference>
<reference evidence="12" key="1">
    <citation type="submission" date="2018-06" db="EMBL/GenBank/DDBJ databases">
        <authorList>
            <person name="Zhirakovskaya E."/>
        </authorList>
    </citation>
    <scope>NUCLEOTIDE SEQUENCE</scope>
</reference>
<evidence type="ECO:0000256" key="7">
    <source>
        <dbReference type="ARBA" id="ARBA00023077"/>
    </source>
</evidence>
<keyword evidence="2" id="KW-0813">Transport</keyword>
<dbReference type="InterPro" id="IPR039426">
    <property type="entry name" value="TonB-dep_rcpt-like"/>
</dbReference>
<comment type="subcellular location">
    <subcellularLocation>
        <location evidence="1">Cell outer membrane</location>
        <topology evidence="1">Multi-pass membrane protein</topology>
    </subcellularLocation>
</comment>
<dbReference type="PANTHER" id="PTHR32552">
    <property type="entry name" value="FERRICHROME IRON RECEPTOR-RELATED"/>
    <property type="match status" value="1"/>
</dbReference>
<dbReference type="CDD" id="cd01347">
    <property type="entry name" value="ligand_gated_channel"/>
    <property type="match status" value="1"/>
</dbReference>
<evidence type="ECO:0000313" key="12">
    <source>
        <dbReference type="EMBL" id="VAV94046.1"/>
    </source>
</evidence>
<evidence type="ECO:0000259" key="10">
    <source>
        <dbReference type="Pfam" id="PF00593"/>
    </source>
</evidence>
<keyword evidence="3" id="KW-0410">Iron transport</keyword>
<name>A0A3B0RZP5_9ZZZZ</name>
<dbReference type="GO" id="GO:0006826">
    <property type="term" value="P:iron ion transport"/>
    <property type="evidence" value="ECO:0007669"/>
    <property type="project" value="UniProtKB-KW"/>
</dbReference>
<evidence type="ECO:0000256" key="8">
    <source>
        <dbReference type="ARBA" id="ARBA00023136"/>
    </source>
</evidence>
<dbReference type="Pfam" id="PF00593">
    <property type="entry name" value="TonB_dep_Rec_b-barrel"/>
    <property type="match status" value="1"/>
</dbReference>
<evidence type="ECO:0000256" key="6">
    <source>
        <dbReference type="ARBA" id="ARBA00023065"/>
    </source>
</evidence>